<dbReference type="InterPro" id="IPR039790">
    <property type="entry name" value="CHRD1"/>
</dbReference>
<feature type="region of interest" description="Disordered" evidence="4">
    <location>
        <begin position="77"/>
        <end position="99"/>
    </location>
</feature>
<dbReference type="GeneID" id="108560000"/>
<dbReference type="Pfam" id="PF04969">
    <property type="entry name" value="CS"/>
    <property type="match status" value="1"/>
</dbReference>
<organism evidence="7 8">
    <name type="scientific">Nicrophorus vespilloides</name>
    <name type="common">Boreal carrion beetle</name>
    <dbReference type="NCBI Taxonomy" id="110193"/>
    <lineage>
        <taxon>Eukaryota</taxon>
        <taxon>Metazoa</taxon>
        <taxon>Ecdysozoa</taxon>
        <taxon>Arthropoda</taxon>
        <taxon>Hexapoda</taxon>
        <taxon>Insecta</taxon>
        <taxon>Pterygota</taxon>
        <taxon>Neoptera</taxon>
        <taxon>Endopterygota</taxon>
        <taxon>Coleoptera</taxon>
        <taxon>Polyphaga</taxon>
        <taxon>Staphyliniformia</taxon>
        <taxon>Silphidae</taxon>
        <taxon>Nicrophorinae</taxon>
        <taxon>Nicrophorus</taxon>
    </lineage>
</organism>
<dbReference type="PROSITE" id="PS51203">
    <property type="entry name" value="CS"/>
    <property type="match status" value="1"/>
</dbReference>
<evidence type="ECO:0000313" key="8">
    <source>
        <dbReference type="RefSeq" id="XP_017772899.1"/>
    </source>
</evidence>
<dbReference type="InterPro" id="IPR007052">
    <property type="entry name" value="CS_dom"/>
</dbReference>
<dbReference type="InterPro" id="IPR007051">
    <property type="entry name" value="CHORD_dom"/>
</dbReference>
<dbReference type="Pfam" id="PF04968">
    <property type="entry name" value="CHORD"/>
    <property type="match status" value="2"/>
</dbReference>
<feature type="domain" description="CHORD" evidence="6">
    <location>
        <begin position="145"/>
        <end position="204"/>
    </location>
</feature>
<feature type="domain" description="CHORD" evidence="6">
    <location>
        <begin position="10"/>
        <end position="69"/>
    </location>
</feature>
<evidence type="ECO:0000259" key="5">
    <source>
        <dbReference type="PROSITE" id="PS51203"/>
    </source>
</evidence>
<feature type="region of interest" description="Disordered" evidence="4">
    <location>
        <begin position="311"/>
        <end position="336"/>
    </location>
</feature>
<keyword evidence="2" id="KW-0677">Repeat</keyword>
<keyword evidence="7" id="KW-1185">Reference proteome</keyword>
<feature type="compositionally biased region" description="Polar residues" evidence="4">
    <location>
        <begin position="311"/>
        <end position="322"/>
    </location>
</feature>
<feature type="domain" description="CS" evidence="5">
    <location>
        <begin position="213"/>
        <end position="304"/>
    </location>
</feature>
<sequence>MSANDGLLQCYNFGCGQKYKPEENADDSCCHHTGSPVFHDALKGWSCCKKRTTDFTEFLNIKGCQLAKHSNIKPVSEEKPVEVDEPKIQETPKPIVPPKAERKSFHSNLVDLVPTIAESLKKQLDTLESKKKSTGVDGVEIGEACKNRGCSVKYEGPETNKTVCVYHEGYPIFHEGIKYWSCCPKYYSDFEAMLKHAGCAKGEHVWIKKNTTNVNCRWDYFQTGSHVIMSIYAKNYSTTLSKIQLAPLQLNIKLVFEEGDSSCFDLNLELCEACNVKESNVTMFGTKVEIKLKKHSPGTWKDLHVAINKQNVPESNETSSEPKITKGIESVDLSDL</sequence>
<name>A0ABM1ME99_NICVS</name>
<evidence type="ECO:0000256" key="1">
    <source>
        <dbReference type="ARBA" id="ARBA00022723"/>
    </source>
</evidence>
<dbReference type="Proteomes" id="UP000695000">
    <property type="component" value="Unplaced"/>
</dbReference>
<dbReference type="Gene3D" id="4.10.1130.20">
    <property type="match status" value="2"/>
</dbReference>
<protein>
    <submittedName>
        <fullName evidence="8">Cysteine and histidine-rich domain-containing protein</fullName>
    </submittedName>
</protein>
<dbReference type="SUPFAM" id="SSF49764">
    <property type="entry name" value="HSP20-like chaperones"/>
    <property type="match status" value="1"/>
</dbReference>
<keyword evidence="1" id="KW-0479">Metal-binding</keyword>
<proteinExistence type="predicted"/>
<feature type="compositionally biased region" description="Basic and acidic residues" evidence="4">
    <location>
        <begin position="77"/>
        <end position="90"/>
    </location>
</feature>
<dbReference type="RefSeq" id="XP_017772899.1">
    <property type="nucleotide sequence ID" value="XM_017917410.1"/>
</dbReference>
<dbReference type="PANTHER" id="PTHR46983:SF3">
    <property type="entry name" value="CHPADIPLOID STATE MAINTENANCE PROTEIN CHPA"/>
    <property type="match status" value="1"/>
</dbReference>
<evidence type="ECO:0000256" key="4">
    <source>
        <dbReference type="SAM" id="MobiDB-lite"/>
    </source>
</evidence>
<dbReference type="PANTHER" id="PTHR46983">
    <property type="entry name" value="CYSTEINE AND HISTIDINE-RICH DOMAIN-CONTAINING PROTEIN 1"/>
    <property type="match status" value="1"/>
</dbReference>
<evidence type="ECO:0000259" key="6">
    <source>
        <dbReference type="PROSITE" id="PS51401"/>
    </source>
</evidence>
<evidence type="ECO:0000256" key="2">
    <source>
        <dbReference type="ARBA" id="ARBA00022737"/>
    </source>
</evidence>
<reference evidence="8" key="1">
    <citation type="submission" date="2025-08" db="UniProtKB">
        <authorList>
            <consortium name="RefSeq"/>
        </authorList>
    </citation>
    <scope>IDENTIFICATION</scope>
    <source>
        <tissue evidence="8">Whole Larva</tissue>
    </source>
</reference>
<keyword evidence="3" id="KW-0862">Zinc</keyword>
<dbReference type="Gene3D" id="2.60.40.790">
    <property type="match status" value="1"/>
</dbReference>
<evidence type="ECO:0000256" key="3">
    <source>
        <dbReference type="ARBA" id="ARBA00022833"/>
    </source>
</evidence>
<accession>A0ABM1ME99</accession>
<dbReference type="InterPro" id="IPR008978">
    <property type="entry name" value="HSP20-like_chaperone"/>
</dbReference>
<evidence type="ECO:0000313" key="7">
    <source>
        <dbReference type="Proteomes" id="UP000695000"/>
    </source>
</evidence>
<gene>
    <name evidence="8" type="primary">LOC108560000</name>
</gene>
<dbReference type="PROSITE" id="PS51401">
    <property type="entry name" value="CHORD"/>
    <property type="match status" value="2"/>
</dbReference>